<evidence type="ECO:0000313" key="3">
    <source>
        <dbReference type="Proteomes" id="UP001196413"/>
    </source>
</evidence>
<gene>
    <name evidence="2" type="ORF">KIN20_022364</name>
</gene>
<keyword evidence="3" id="KW-1185">Reference proteome</keyword>
<protein>
    <submittedName>
        <fullName evidence="2">Uncharacterized protein</fullName>
    </submittedName>
</protein>
<feature type="region of interest" description="Disordered" evidence="1">
    <location>
        <begin position="1"/>
        <end position="28"/>
    </location>
</feature>
<dbReference type="EMBL" id="JAHQIW010004522">
    <property type="protein sequence ID" value="KAJ1362708.1"/>
    <property type="molecule type" value="Genomic_DNA"/>
</dbReference>
<comment type="caution">
    <text evidence="2">The sequence shown here is derived from an EMBL/GenBank/DDBJ whole genome shotgun (WGS) entry which is preliminary data.</text>
</comment>
<dbReference type="Proteomes" id="UP001196413">
    <property type="component" value="Unassembled WGS sequence"/>
</dbReference>
<evidence type="ECO:0000256" key="1">
    <source>
        <dbReference type="SAM" id="MobiDB-lite"/>
    </source>
</evidence>
<name>A0AAD5MTY5_PARTN</name>
<accession>A0AAD5MTY5</accession>
<proteinExistence type="predicted"/>
<evidence type="ECO:0000313" key="2">
    <source>
        <dbReference type="EMBL" id="KAJ1362708.1"/>
    </source>
</evidence>
<organism evidence="2 3">
    <name type="scientific">Parelaphostrongylus tenuis</name>
    <name type="common">Meningeal worm</name>
    <dbReference type="NCBI Taxonomy" id="148309"/>
    <lineage>
        <taxon>Eukaryota</taxon>
        <taxon>Metazoa</taxon>
        <taxon>Ecdysozoa</taxon>
        <taxon>Nematoda</taxon>
        <taxon>Chromadorea</taxon>
        <taxon>Rhabditida</taxon>
        <taxon>Rhabditina</taxon>
        <taxon>Rhabditomorpha</taxon>
        <taxon>Strongyloidea</taxon>
        <taxon>Metastrongylidae</taxon>
        <taxon>Parelaphostrongylus</taxon>
    </lineage>
</organism>
<reference evidence="2" key="1">
    <citation type="submission" date="2021-06" db="EMBL/GenBank/DDBJ databases">
        <title>Parelaphostrongylus tenuis whole genome reference sequence.</title>
        <authorList>
            <person name="Garwood T.J."/>
            <person name="Larsen P.A."/>
            <person name="Fountain-Jones N.M."/>
            <person name="Garbe J.R."/>
            <person name="Macchietto M.G."/>
            <person name="Kania S.A."/>
            <person name="Gerhold R.W."/>
            <person name="Richards J.E."/>
            <person name="Wolf T.M."/>
        </authorList>
    </citation>
    <scope>NUCLEOTIDE SEQUENCE</scope>
    <source>
        <strain evidence="2">MNPRO001-30</strain>
        <tissue evidence="2">Meninges</tissue>
    </source>
</reference>
<sequence length="51" mass="5684">MRTTVSSSFRDNRKVARGTPWSNSVQSLGTTTTPILEVVFKWLFNTSAPPN</sequence>
<dbReference type="AlphaFoldDB" id="A0AAD5MTY5"/>